<dbReference type="InterPro" id="IPR020472">
    <property type="entry name" value="WD40_PAC1"/>
</dbReference>
<reference evidence="6 7" key="1">
    <citation type="submission" date="2015-10" db="EMBL/GenBank/DDBJ databases">
        <authorList>
            <person name="Gilbert D.G."/>
        </authorList>
    </citation>
    <scope>NUCLEOTIDE SEQUENCE [LARGE SCALE GENOMIC DNA]</scope>
    <source>
        <strain evidence="6 7">NRRL B-16712</strain>
    </source>
</reference>
<keyword evidence="7" id="KW-1185">Reference proteome</keyword>
<dbReference type="Proteomes" id="UP000053244">
    <property type="component" value="Unassembled WGS sequence"/>
</dbReference>
<evidence type="ECO:0000313" key="6">
    <source>
        <dbReference type="EMBL" id="KUL28441.1"/>
    </source>
</evidence>
<dbReference type="InterPro" id="IPR036322">
    <property type="entry name" value="WD40_repeat_dom_sf"/>
</dbReference>
<dbReference type="GO" id="GO:0043531">
    <property type="term" value="F:ADP binding"/>
    <property type="evidence" value="ECO:0007669"/>
    <property type="project" value="InterPro"/>
</dbReference>
<dbReference type="GO" id="GO:0005829">
    <property type="term" value="C:cytosol"/>
    <property type="evidence" value="ECO:0007669"/>
    <property type="project" value="UniProtKB-ARBA"/>
</dbReference>
<evidence type="ECO:0000256" key="2">
    <source>
        <dbReference type="ARBA" id="ARBA00022737"/>
    </source>
</evidence>
<feature type="repeat" description="WD" evidence="3">
    <location>
        <begin position="701"/>
        <end position="731"/>
    </location>
</feature>
<dbReference type="InterPro" id="IPR015943">
    <property type="entry name" value="WD40/YVTN_repeat-like_dom_sf"/>
</dbReference>
<dbReference type="Pfam" id="PF00931">
    <property type="entry name" value="NB-ARC"/>
    <property type="match status" value="1"/>
</dbReference>
<dbReference type="SUPFAM" id="SSF63829">
    <property type="entry name" value="Calcium-dependent phosphotriesterase"/>
    <property type="match status" value="1"/>
</dbReference>
<dbReference type="InterPro" id="IPR027417">
    <property type="entry name" value="P-loop_NTPase"/>
</dbReference>
<dbReference type="PRINTS" id="PR00320">
    <property type="entry name" value="GPROTEINBRPT"/>
</dbReference>
<evidence type="ECO:0000259" key="5">
    <source>
        <dbReference type="Pfam" id="PF00931"/>
    </source>
</evidence>
<accession>A0A101JKC9</accession>
<dbReference type="AlphaFoldDB" id="A0A101JKC9"/>
<dbReference type="SUPFAM" id="SSF52540">
    <property type="entry name" value="P-loop containing nucleoside triphosphate hydrolases"/>
    <property type="match status" value="1"/>
</dbReference>
<name>A0A101JKC9_9ACTN</name>
<dbReference type="InterPro" id="IPR019775">
    <property type="entry name" value="WD40_repeat_CS"/>
</dbReference>
<dbReference type="InterPro" id="IPR002182">
    <property type="entry name" value="NB-ARC"/>
</dbReference>
<feature type="region of interest" description="Disordered" evidence="4">
    <location>
        <begin position="1084"/>
        <end position="1112"/>
    </location>
</feature>
<feature type="domain" description="NB-ARC" evidence="5">
    <location>
        <begin position="49"/>
        <end position="148"/>
    </location>
</feature>
<dbReference type="PROSITE" id="PS50294">
    <property type="entry name" value="WD_REPEATS_REGION"/>
    <property type="match status" value="3"/>
</dbReference>
<evidence type="ECO:0000313" key="7">
    <source>
        <dbReference type="Proteomes" id="UP000053244"/>
    </source>
</evidence>
<dbReference type="Gene3D" id="1.10.10.10">
    <property type="entry name" value="Winged helix-like DNA-binding domain superfamily/Winged helix DNA-binding domain"/>
    <property type="match status" value="1"/>
</dbReference>
<dbReference type="PANTHER" id="PTHR19879:SF9">
    <property type="entry name" value="TRANSCRIPTION INITIATION FACTOR TFIID SUBUNIT 5"/>
    <property type="match status" value="1"/>
</dbReference>
<protein>
    <recommendedName>
        <fullName evidence="5">NB-ARC domain-containing protein</fullName>
    </recommendedName>
</protein>
<dbReference type="InterPro" id="IPR036388">
    <property type="entry name" value="WH-like_DNA-bd_sf"/>
</dbReference>
<feature type="compositionally biased region" description="Low complexity" evidence="4">
    <location>
        <begin position="1097"/>
        <end position="1112"/>
    </location>
</feature>
<dbReference type="Pfam" id="PF00400">
    <property type="entry name" value="WD40"/>
    <property type="match status" value="5"/>
</dbReference>
<feature type="repeat" description="WD" evidence="3">
    <location>
        <begin position="740"/>
        <end position="773"/>
    </location>
</feature>
<dbReference type="InterPro" id="IPR001680">
    <property type="entry name" value="WD40_rpt"/>
</dbReference>
<evidence type="ECO:0000256" key="1">
    <source>
        <dbReference type="ARBA" id="ARBA00022574"/>
    </source>
</evidence>
<dbReference type="PANTHER" id="PTHR19879">
    <property type="entry name" value="TRANSCRIPTION INITIATION FACTOR TFIID"/>
    <property type="match status" value="1"/>
</dbReference>
<dbReference type="PROSITE" id="PS00678">
    <property type="entry name" value="WD_REPEATS_1"/>
    <property type="match status" value="1"/>
</dbReference>
<keyword evidence="2" id="KW-0677">Repeat</keyword>
<proteinExistence type="predicted"/>
<comment type="caution">
    <text evidence="6">The sequence shown here is derived from an EMBL/GenBank/DDBJ whole genome shotgun (WGS) entry which is preliminary data.</text>
</comment>
<dbReference type="Gene3D" id="1.25.40.370">
    <property type="match status" value="1"/>
</dbReference>
<gene>
    <name evidence="6" type="ORF">ADL15_32000</name>
</gene>
<feature type="repeat" description="WD" evidence="3">
    <location>
        <begin position="536"/>
        <end position="569"/>
    </location>
</feature>
<feature type="repeat" description="WD" evidence="3">
    <location>
        <begin position="781"/>
        <end position="812"/>
    </location>
</feature>
<evidence type="ECO:0000256" key="4">
    <source>
        <dbReference type="SAM" id="MobiDB-lite"/>
    </source>
</evidence>
<dbReference type="SUPFAM" id="SSF50978">
    <property type="entry name" value="WD40 repeat-like"/>
    <property type="match status" value="1"/>
</dbReference>
<organism evidence="6 7">
    <name type="scientific">Actinoplanes awajinensis subsp. mycoplanecinus</name>
    <dbReference type="NCBI Taxonomy" id="135947"/>
    <lineage>
        <taxon>Bacteria</taxon>
        <taxon>Bacillati</taxon>
        <taxon>Actinomycetota</taxon>
        <taxon>Actinomycetes</taxon>
        <taxon>Micromonosporales</taxon>
        <taxon>Micromonosporaceae</taxon>
        <taxon>Actinoplanes</taxon>
    </lineage>
</organism>
<dbReference type="EMBL" id="LLZH01000289">
    <property type="protein sequence ID" value="KUL28441.1"/>
    <property type="molecule type" value="Genomic_DNA"/>
</dbReference>
<evidence type="ECO:0000256" key="3">
    <source>
        <dbReference type="PROSITE-ProRule" id="PRU00221"/>
    </source>
</evidence>
<dbReference type="Gene3D" id="3.40.50.300">
    <property type="entry name" value="P-loop containing nucleotide triphosphate hydrolases"/>
    <property type="match status" value="1"/>
</dbReference>
<keyword evidence="1 3" id="KW-0853">WD repeat</keyword>
<sequence length="1112" mass="116480">MFSRVNKPPAPVPAPRAAPRVIDALAGDLVERVELQARLCDLLLAGDAGLHGPGGVGKTTLAEQVARLPRVRAQVPGGLLRVSVGQRTTGPALADLLGDLIEQLTGERPATVSPAQAGRRLGTALDQRPPVLLVIDDVWTREQLEPFLIGGTTARRLIVTRVRDLLPADLPRLAVNEMTPGEATALLTGGLSALSGPVRAALLARTGRWPLLTAVVNGVLRQRPQASELLDRFGAEPAVALDLAVPGERDRAVDRVVRAALDLLPEADRHRYLELGVFPAGGSVPDRIVDLLWSGTGGLSSGEAALLRTTLARLRLVEPGDGGVCLHDVLRTYLRERLPEPELARVNRRLVELARPRSGGPWPALPRADRYLWRHLGFHLREARWWDELFAVVTDLDRLAVAIPLVGVAAVVADLDRLPDQRASALRARLSRGAGLLRPIRPAAAFADVLIARLAGAPEVAAEVAAFAAGQRGRAGLTARWPLPDAGPESLTRVITGGDGWLDCAVTSARGWIASGGETGAVSLHDAATGALLGRLLGHTAGVKALVVTRNGEGLVSAGADRTLRRWDVARLCPERILWTAPGEILGCAASPGGERVAAVDSRGELAVFERGERIFARREPEKLVACAFLGEDVVFTVTSGGAVVRHDLRTGTAAPVPAGSPRESVTAFTADPGGAWLAVGRADGGIEVHPRDGGTTAVALVGHRGCVSTLAAFGDQIISGGEDGTVRVWDRYGGEVAVVRAHPGWVTSCVVAADRRTLITTGSDASIRIWDVPRLAQETVAGPITWVTSCAVAPSGGEVVTGERDGAVRVWRTADAVAAPIWRGSEPVTRCGFGPGGAWVTAVCGDRLVLLRRDPDGEWVAGELPGTSGGVAAPDQDLLAAWGPDGVLSVRPVSSVFAPGPAAESAAGSLLPGAFVAGAEVFRQAMGRPVRTAAFLPGHRLIVADDTGALTVWRYRAGRIRSVPGRAGAAPGEVRAIQVAGDRVVVVDPFGVALYTVRGLRLAGAAEFGDGPVTDAAVSSDGQWLATTDADGELRIWPLTAVDAGFEPVAAMRVDGALVGCAWAPGSLDLYAAGRRGTYAFTFRTPRPAPQPATGPRPAGRPWAPRLRPVR</sequence>
<dbReference type="Gene3D" id="2.130.10.10">
    <property type="entry name" value="YVTN repeat-like/Quinoprotein amine dehydrogenase"/>
    <property type="match status" value="3"/>
</dbReference>
<dbReference type="PROSITE" id="PS50082">
    <property type="entry name" value="WD_REPEATS_2"/>
    <property type="match status" value="4"/>
</dbReference>
<dbReference type="PRINTS" id="PR00364">
    <property type="entry name" value="DISEASERSIST"/>
</dbReference>
<dbReference type="SMART" id="SM00320">
    <property type="entry name" value="WD40"/>
    <property type="match status" value="8"/>
</dbReference>